<keyword evidence="2" id="KW-1185">Reference proteome</keyword>
<dbReference type="EMBL" id="QVQW01000001">
    <property type="protein sequence ID" value="RKU49548.1"/>
    <property type="molecule type" value="Genomic_DNA"/>
</dbReference>
<dbReference type="Gene3D" id="1.25.40.20">
    <property type="entry name" value="Ankyrin repeat-containing domain"/>
    <property type="match status" value="1"/>
</dbReference>
<dbReference type="CDD" id="cd09917">
    <property type="entry name" value="F-box_SF"/>
    <property type="match status" value="1"/>
</dbReference>
<evidence type="ECO:0000313" key="2">
    <source>
        <dbReference type="Proteomes" id="UP000275385"/>
    </source>
</evidence>
<dbReference type="InterPro" id="IPR036770">
    <property type="entry name" value="Ankyrin_rpt-contain_sf"/>
</dbReference>
<comment type="caution">
    <text evidence="1">The sequence shown here is derived from an EMBL/GenBank/DDBJ whole genome shotgun (WGS) entry which is preliminary data.</text>
</comment>
<gene>
    <name evidence="1" type="ORF">DL546_009155</name>
</gene>
<dbReference type="Proteomes" id="UP000275385">
    <property type="component" value="Unassembled WGS sequence"/>
</dbReference>
<dbReference type="AlphaFoldDB" id="A0A420YNV6"/>
<proteinExistence type="predicted"/>
<name>A0A420YNV6_9PEZI</name>
<reference evidence="1 2" key="1">
    <citation type="submission" date="2018-08" db="EMBL/GenBank/DDBJ databases">
        <title>Draft genome of the lignicolous fungus Coniochaeta pulveracea.</title>
        <authorList>
            <person name="Borstlap C.J."/>
            <person name="De Witt R.N."/>
            <person name="Botha A."/>
            <person name="Volschenk H."/>
        </authorList>
    </citation>
    <scope>NUCLEOTIDE SEQUENCE [LARGE SCALE GENOMIC DNA]</scope>
    <source>
        <strain evidence="1 2">CAB683</strain>
    </source>
</reference>
<organism evidence="1 2">
    <name type="scientific">Coniochaeta pulveracea</name>
    <dbReference type="NCBI Taxonomy" id="177199"/>
    <lineage>
        <taxon>Eukaryota</taxon>
        <taxon>Fungi</taxon>
        <taxon>Dikarya</taxon>
        <taxon>Ascomycota</taxon>
        <taxon>Pezizomycotina</taxon>
        <taxon>Sordariomycetes</taxon>
        <taxon>Sordariomycetidae</taxon>
        <taxon>Coniochaetales</taxon>
        <taxon>Coniochaetaceae</taxon>
        <taxon>Coniochaeta</taxon>
    </lineage>
</organism>
<evidence type="ECO:0008006" key="3">
    <source>
        <dbReference type="Google" id="ProtNLM"/>
    </source>
</evidence>
<sequence length="222" mass="24618">MASTDSGSESKTQHTSHGILAMPVEILLEIAGYLDDQEHSLLSRTCQHMAWTLQYALFKRNSSCRPKDCTDPTIIEAHLHMEYACEGRRYYGRYDNFTCQCCGPVCVTVPKATIEAIINRAVAFGLPASINTTINRWFEPPILVAVQNGNLSAVNHLISLGADLEYVLPFGGPQRTALAYAVSNINAYTGLEKAEFNIRLEEERLSRRHLDDSVLSCTCSST</sequence>
<protein>
    <recommendedName>
        <fullName evidence="3">F-box domain-containing protein</fullName>
    </recommendedName>
</protein>
<evidence type="ECO:0000313" key="1">
    <source>
        <dbReference type="EMBL" id="RKU49548.1"/>
    </source>
</evidence>
<accession>A0A420YNV6</accession>
<dbReference type="SUPFAM" id="SSF48403">
    <property type="entry name" value="Ankyrin repeat"/>
    <property type="match status" value="1"/>
</dbReference>